<dbReference type="EMBL" id="JAELVQ010000012">
    <property type="protein sequence ID" value="MBJ6368571.1"/>
    <property type="molecule type" value="Genomic_DNA"/>
</dbReference>
<sequence>MNLQYTLLLCMLLSLYSCTTASKRITDSHQYNAYLDTTDNTALETAQKELSFWKEKLETAPEQFPYYVQQGNAYSTLFSVTGTINYLKNAEESYLKANELTKYSNCTYLKALASNYISQHKFKLALNLLTKAELIGEKLKGTQKMLFDVHLELGNYKQAKTYLNAIENRADFDYLIRLAKWSDHRGNLNAAIKYLEQAKEIAERSNIASTKQWIYTNLADFYGHAGNIEASYNHYLKALELNPNEAYAKKGIAWIVYSYEKNPDEALRILNSVTANYFAPDYYLLKAEIAEYKKDTTSFNKQLELYHQAVSNTVYGAMYNKHNVLLFAENPNKLNTALTLAQEEVIERPTPESYDLLAWTYYKKGYVYMALEIIEKHVVEKTFEPETLYHIAEIYKAADKTKQLRIIKHELLSSSYELGPLIAQKIDKL</sequence>
<feature type="signal peptide" evidence="2">
    <location>
        <begin position="1"/>
        <end position="21"/>
    </location>
</feature>
<gene>
    <name evidence="3" type="ORF">JF259_10775</name>
</gene>
<name>A0A8J7LTN4_9FLAO</name>
<keyword evidence="2" id="KW-0732">Signal</keyword>
<proteinExistence type="predicted"/>
<dbReference type="Pfam" id="PF13181">
    <property type="entry name" value="TPR_8"/>
    <property type="match status" value="1"/>
</dbReference>
<comment type="caution">
    <text evidence="3">The sequence shown here is derived from an EMBL/GenBank/DDBJ whole genome shotgun (WGS) entry which is preliminary data.</text>
</comment>
<dbReference type="Proteomes" id="UP000610931">
    <property type="component" value="Unassembled WGS sequence"/>
</dbReference>
<dbReference type="InterPro" id="IPR011990">
    <property type="entry name" value="TPR-like_helical_dom_sf"/>
</dbReference>
<evidence type="ECO:0000256" key="2">
    <source>
        <dbReference type="SAM" id="SignalP"/>
    </source>
</evidence>
<evidence type="ECO:0000313" key="4">
    <source>
        <dbReference type="Proteomes" id="UP000610931"/>
    </source>
</evidence>
<dbReference type="RefSeq" id="WP_199115331.1">
    <property type="nucleotide sequence ID" value="NZ_JAELVQ010000012.1"/>
</dbReference>
<dbReference type="PROSITE" id="PS50005">
    <property type="entry name" value="TPR"/>
    <property type="match status" value="1"/>
</dbReference>
<evidence type="ECO:0000256" key="1">
    <source>
        <dbReference type="PROSITE-ProRule" id="PRU00339"/>
    </source>
</evidence>
<feature type="repeat" description="TPR" evidence="1">
    <location>
        <begin position="212"/>
        <end position="245"/>
    </location>
</feature>
<accession>A0A8J7LTN4</accession>
<dbReference type="Gene3D" id="1.25.40.10">
    <property type="entry name" value="Tetratricopeptide repeat domain"/>
    <property type="match status" value="1"/>
</dbReference>
<feature type="chain" id="PRO_5035287972" evidence="2">
    <location>
        <begin position="22"/>
        <end position="429"/>
    </location>
</feature>
<protein>
    <submittedName>
        <fullName evidence="3">Cell surface protein</fullName>
    </submittedName>
</protein>
<organism evidence="3 4">
    <name type="scientific">Snuella sedimenti</name>
    <dbReference type="NCBI Taxonomy" id="2798802"/>
    <lineage>
        <taxon>Bacteria</taxon>
        <taxon>Pseudomonadati</taxon>
        <taxon>Bacteroidota</taxon>
        <taxon>Flavobacteriia</taxon>
        <taxon>Flavobacteriales</taxon>
        <taxon>Flavobacteriaceae</taxon>
        <taxon>Snuella</taxon>
    </lineage>
</organism>
<dbReference type="InterPro" id="IPR019734">
    <property type="entry name" value="TPR_rpt"/>
</dbReference>
<evidence type="ECO:0000313" key="3">
    <source>
        <dbReference type="EMBL" id="MBJ6368571.1"/>
    </source>
</evidence>
<keyword evidence="4" id="KW-1185">Reference proteome</keyword>
<keyword evidence="1" id="KW-0802">TPR repeat</keyword>
<dbReference type="SUPFAM" id="SSF81901">
    <property type="entry name" value="HCP-like"/>
    <property type="match status" value="2"/>
</dbReference>
<dbReference type="AlphaFoldDB" id="A0A8J7LTN4"/>
<reference evidence="3" key="1">
    <citation type="submission" date="2020-12" db="EMBL/GenBank/DDBJ databases">
        <title>Snuella sp. nov., isolated from sediment in Incheon.</title>
        <authorList>
            <person name="Kim W."/>
        </authorList>
    </citation>
    <scope>NUCLEOTIDE SEQUENCE</scope>
    <source>
        <strain evidence="3">CAU 1569</strain>
    </source>
</reference>
<dbReference type="SMART" id="SM00028">
    <property type="entry name" value="TPR"/>
    <property type="match status" value="3"/>
</dbReference>